<protein>
    <submittedName>
        <fullName evidence="2">Putative secreted protein</fullName>
    </submittedName>
</protein>
<feature type="chain" id="PRO_5014882624" evidence="1">
    <location>
        <begin position="19"/>
        <end position="74"/>
    </location>
</feature>
<proteinExistence type="predicted"/>
<dbReference type="EMBL" id="GGFJ01014057">
    <property type="protein sequence ID" value="MBW63198.1"/>
    <property type="molecule type" value="Transcribed_RNA"/>
</dbReference>
<organism evidence="2">
    <name type="scientific">Anopheles marajoara</name>
    <dbReference type="NCBI Taxonomy" id="58244"/>
    <lineage>
        <taxon>Eukaryota</taxon>
        <taxon>Metazoa</taxon>
        <taxon>Ecdysozoa</taxon>
        <taxon>Arthropoda</taxon>
        <taxon>Hexapoda</taxon>
        <taxon>Insecta</taxon>
        <taxon>Pterygota</taxon>
        <taxon>Neoptera</taxon>
        <taxon>Endopterygota</taxon>
        <taxon>Diptera</taxon>
        <taxon>Nematocera</taxon>
        <taxon>Culicoidea</taxon>
        <taxon>Culicidae</taxon>
        <taxon>Anophelinae</taxon>
        <taxon>Anopheles</taxon>
    </lineage>
</organism>
<dbReference type="AlphaFoldDB" id="A0A2M4CE36"/>
<reference evidence="2" key="1">
    <citation type="submission" date="2018-01" db="EMBL/GenBank/DDBJ databases">
        <title>An insight into the sialome of Amazonian anophelines.</title>
        <authorList>
            <person name="Ribeiro J.M."/>
            <person name="Scarpassa V."/>
            <person name="Calvo E."/>
        </authorList>
    </citation>
    <scope>NUCLEOTIDE SEQUENCE</scope>
    <source>
        <tissue evidence="2">Salivary glands</tissue>
    </source>
</reference>
<accession>A0A2M4CE36</accession>
<evidence type="ECO:0000313" key="2">
    <source>
        <dbReference type="EMBL" id="MBW63198.1"/>
    </source>
</evidence>
<name>A0A2M4CE36_9DIPT</name>
<evidence type="ECO:0000256" key="1">
    <source>
        <dbReference type="SAM" id="SignalP"/>
    </source>
</evidence>
<keyword evidence="1" id="KW-0732">Signal</keyword>
<feature type="signal peptide" evidence="1">
    <location>
        <begin position="1"/>
        <end position="18"/>
    </location>
</feature>
<sequence>MLMALFTSLSLSSTPATPEQLGRFFCSRGKRQTSHRAENRKIRVTVIQTLSKRASSTAFQKCPFHTPDRYVEGK</sequence>